<dbReference type="SUPFAM" id="SSF74650">
    <property type="entry name" value="Galactose mutarotase-like"/>
    <property type="match status" value="1"/>
</dbReference>
<dbReference type="GO" id="GO:0005737">
    <property type="term" value="C:cytoplasm"/>
    <property type="evidence" value="ECO:0007669"/>
    <property type="project" value="TreeGrafter"/>
</dbReference>
<dbReference type="EC" id="5.1.3.3" evidence="5"/>
<name>A0A5M6IYC4_9PROT</name>
<dbReference type="Proteomes" id="UP000325255">
    <property type="component" value="Unassembled WGS sequence"/>
</dbReference>
<organism evidence="10 11">
    <name type="scientific">Rhodovastum atsumiense</name>
    <dbReference type="NCBI Taxonomy" id="504468"/>
    <lineage>
        <taxon>Bacteria</taxon>
        <taxon>Pseudomonadati</taxon>
        <taxon>Pseudomonadota</taxon>
        <taxon>Alphaproteobacteria</taxon>
        <taxon>Acetobacterales</taxon>
        <taxon>Acetobacteraceae</taxon>
        <taxon>Rhodovastum</taxon>
    </lineage>
</organism>
<evidence type="ECO:0000256" key="9">
    <source>
        <dbReference type="SAM" id="SignalP"/>
    </source>
</evidence>
<evidence type="ECO:0000313" key="10">
    <source>
        <dbReference type="EMBL" id="KAA5613322.1"/>
    </source>
</evidence>
<dbReference type="Pfam" id="PF01263">
    <property type="entry name" value="Aldose_epim"/>
    <property type="match status" value="1"/>
</dbReference>
<keyword evidence="3 5" id="KW-0413">Isomerase</keyword>
<dbReference type="NCBIfam" id="NF008277">
    <property type="entry name" value="PRK11055.1"/>
    <property type="match status" value="1"/>
</dbReference>
<keyword evidence="11" id="KW-1185">Reference proteome</keyword>
<feature type="active site" description="Proton acceptor" evidence="6">
    <location>
        <position position="346"/>
    </location>
</feature>
<feature type="chain" id="PRO_5024385281" description="Aldose 1-epimerase" evidence="9">
    <location>
        <begin position="25"/>
        <end position="382"/>
    </location>
</feature>
<evidence type="ECO:0000256" key="1">
    <source>
        <dbReference type="ARBA" id="ARBA00005028"/>
    </source>
</evidence>
<comment type="catalytic activity">
    <reaction evidence="5">
        <text>alpha-D-glucose = beta-D-glucose</text>
        <dbReference type="Rhea" id="RHEA:10264"/>
        <dbReference type="ChEBI" id="CHEBI:15903"/>
        <dbReference type="ChEBI" id="CHEBI:17925"/>
        <dbReference type="EC" id="5.1.3.3"/>
    </reaction>
</comment>
<dbReference type="InterPro" id="IPR014718">
    <property type="entry name" value="GH-type_carb-bd"/>
</dbReference>
<protein>
    <recommendedName>
        <fullName evidence="5">Aldose 1-epimerase</fullName>
        <ecNumber evidence="5">5.1.3.3</ecNumber>
    </recommendedName>
</protein>
<evidence type="ECO:0000256" key="3">
    <source>
        <dbReference type="ARBA" id="ARBA00023235"/>
    </source>
</evidence>
<keyword evidence="9" id="KW-0732">Signal</keyword>
<comment type="pathway">
    <text evidence="1 5">Carbohydrate metabolism; hexose metabolism.</text>
</comment>
<dbReference type="InterPro" id="IPR015443">
    <property type="entry name" value="Aldose_1-epimerase"/>
</dbReference>
<dbReference type="GO" id="GO:0006006">
    <property type="term" value="P:glucose metabolic process"/>
    <property type="evidence" value="ECO:0007669"/>
    <property type="project" value="TreeGrafter"/>
</dbReference>
<reference evidence="10 11" key="1">
    <citation type="submission" date="2019-09" db="EMBL/GenBank/DDBJ databases">
        <title>Genome sequence of Rhodovastum atsumiense, a diverse member of the Acetobacteraceae family of non-sulfur purple photosynthetic bacteria.</title>
        <authorList>
            <person name="Meyer T."/>
            <person name="Kyndt J."/>
        </authorList>
    </citation>
    <scope>NUCLEOTIDE SEQUENCE [LARGE SCALE GENOMIC DNA]</scope>
    <source>
        <strain evidence="10 11">DSM 21279</strain>
    </source>
</reference>
<keyword evidence="4 5" id="KW-0119">Carbohydrate metabolism</keyword>
<dbReference type="PIRSF" id="PIRSF005096">
    <property type="entry name" value="GALM"/>
    <property type="match status" value="1"/>
</dbReference>
<comment type="caution">
    <text evidence="10">The sequence shown here is derived from an EMBL/GenBank/DDBJ whole genome shotgun (WGS) entry which is preliminary data.</text>
</comment>
<evidence type="ECO:0000313" key="11">
    <source>
        <dbReference type="Proteomes" id="UP000325255"/>
    </source>
</evidence>
<evidence type="ECO:0000256" key="4">
    <source>
        <dbReference type="ARBA" id="ARBA00023277"/>
    </source>
</evidence>
<feature type="signal peptide" evidence="9">
    <location>
        <begin position="1"/>
        <end position="24"/>
    </location>
</feature>
<dbReference type="GO" id="GO:0004034">
    <property type="term" value="F:aldose 1-epimerase activity"/>
    <property type="evidence" value="ECO:0007669"/>
    <property type="project" value="UniProtKB-EC"/>
</dbReference>
<comment type="similarity">
    <text evidence="2 5">Belongs to the aldose epimerase family.</text>
</comment>
<gene>
    <name evidence="10" type="ORF">F1189_06095</name>
</gene>
<dbReference type="Gene3D" id="2.70.98.10">
    <property type="match status" value="1"/>
</dbReference>
<evidence type="ECO:0000256" key="8">
    <source>
        <dbReference type="PIRSR" id="PIRSR005096-3"/>
    </source>
</evidence>
<evidence type="ECO:0000256" key="5">
    <source>
        <dbReference type="PIRNR" id="PIRNR005096"/>
    </source>
</evidence>
<dbReference type="CDD" id="cd09019">
    <property type="entry name" value="galactose_mutarotase_like"/>
    <property type="match status" value="1"/>
</dbReference>
<evidence type="ECO:0000256" key="2">
    <source>
        <dbReference type="ARBA" id="ARBA00006206"/>
    </source>
</evidence>
<dbReference type="InterPro" id="IPR011013">
    <property type="entry name" value="Gal_mutarotase_sf_dom"/>
</dbReference>
<accession>A0A5M6IYC4</accession>
<dbReference type="PANTHER" id="PTHR10091:SF0">
    <property type="entry name" value="GALACTOSE MUTAROTASE"/>
    <property type="match status" value="1"/>
</dbReference>
<sequence>MAKPGSFGAALLLALVLSPTQSPAQGTYVELRREAFQKQVDGLQTDLFTIRNPAGMVVKITNYGAKIEQILVPDRDGRLGDVVAGYDSIDAVMAGQPSMGAFIGRVANRIAKGRFTLDGQQYQVTINNPPNSLHGGTKGSRLLVFEARQLAPNAVEMTHVFKDGEEGYPGTLPVRVVYAVTDDNQLVLSWQAVAADKKTIANFTGHTFFNLSGVPGSSILDHVVTLNADRVLDIDETLIPTGKLRDVAGSPMDFRQPKPLGRDIDQPYDLLKAGNGYDSTWVVNKPEGQLGFDARVLDPKSGRIMEVWSTEPSLQLFSGNNLEAKAPRDQGKGGVLYPFRSSFAMEPAHYPDSVNHPEFPSTVLNPGQWYVGQIVYKFSTSR</sequence>
<dbReference type="InterPro" id="IPR008183">
    <property type="entry name" value="Aldose_1/G6P_1-epimerase"/>
</dbReference>
<dbReference type="UniPathway" id="UPA00242"/>
<feature type="active site" description="Proton donor" evidence="6">
    <location>
        <position position="206"/>
    </location>
</feature>
<evidence type="ECO:0000256" key="7">
    <source>
        <dbReference type="PIRSR" id="PIRSR005096-2"/>
    </source>
</evidence>
<feature type="binding site" evidence="8">
    <location>
        <begin position="108"/>
        <end position="109"/>
    </location>
    <ligand>
        <name>beta-D-galactose</name>
        <dbReference type="ChEBI" id="CHEBI:27667"/>
    </ligand>
</feature>
<dbReference type="AlphaFoldDB" id="A0A5M6IYC4"/>
<dbReference type="EMBL" id="VWPK01000007">
    <property type="protein sequence ID" value="KAA5613322.1"/>
    <property type="molecule type" value="Genomic_DNA"/>
</dbReference>
<feature type="binding site" evidence="7">
    <location>
        <position position="278"/>
    </location>
    <ligand>
        <name>beta-D-galactose</name>
        <dbReference type="ChEBI" id="CHEBI:27667"/>
    </ligand>
</feature>
<dbReference type="GO" id="GO:0030246">
    <property type="term" value="F:carbohydrate binding"/>
    <property type="evidence" value="ECO:0007669"/>
    <property type="project" value="InterPro"/>
</dbReference>
<dbReference type="PANTHER" id="PTHR10091">
    <property type="entry name" value="ALDOSE-1-EPIMERASE"/>
    <property type="match status" value="1"/>
</dbReference>
<dbReference type="InterPro" id="IPR047215">
    <property type="entry name" value="Galactose_mutarotase-like"/>
</dbReference>
<proteinExistence type="inferred from homology"/>
<dbReference type="GO" id="GO:0033499">
    <property type="term" value="P:galactose catabolic process via UDP-galactose, Leloir pathway"/>
    <property type="evidence" value="ECO:0007669"/>
    <property type="project" value="TreeGrafter"/>
</dbReference>
<dbReference type="OrthoDB" id="9779408at2"/>
<evidence type="ECO:0000256" key="6">
    <source>
        <dbReference type="PIRSR" id="PIRSR005096-1"/>
    </source>
</evidence>